<feature type="domain" description="Adenosine/AMP deaminase N-terminal" evidence="13">
    <location>
        <begin position="15"/>
        <end position="94"/>
    </location>
</feature>
<dbReference type="Pfam" id="PF08451">
    <property type="entry name" value="A_deaminase_N"/>
    <property type="match status" value="1"/>
</dbReference>
<evidence type="ECO:0000256" key="6">
    <source>
        <dbReference type="ARBA" id="ARBA00022525"/>
    </source>
</evidence>
<dbReference type="EMBL" id="CAKXAJ010025344">
    <property type="protein sequence ID" value="CAH2238457.1"/>
    <property type="molecule type" value="Genomic_DNA"/>
</dbReference>
<evidence type="ECO:0000256" key="1">
    <source>
        <dbReference type="ARBA" id="ARBA00001947"/>
    </source>
</evidence>
<keyword evidence="15" id="KW-1185">Reference proteome</keyword>
<evidence type="ECO:0000256" key="7">
    <source>
        <dbReference type="ARBA" id="ARBA00022723"/>
    </source>
</evidence>
<evidence type="ECO:0000256" key="11">
    <source>
        <dbReference type="SAM" id="SignalP"/>
    </source>
</evidence>
<keyword evidence="8 11" id="KW-0732">Signal</keyword>
<comment type="catalytic activity">
    <reaction evidence="10">
        <text>adenosine + H2O + H(+) = inosine + NH4(+)</text>
        <dbReference type="Rhea" id="RHEA:24408"/>
        <dbReference type="ChEBI" id="CHEBI:15377"/>
        <dbReference type="ChEBI" id="CHEBI:15378"/>
        <dbReference type="ChEBI" id="CHEBI:16335"/>
        <dbReference type="ChEBI" id="CHEBI:17596"/>
        <dbReference type="ChEBI" id="CHEBI:28938"/>
        <dbReference type="EC" id="3.5.4.4"/>
    </reaction>
</comment>
<reference evidence="14" key="1">
    <citation type="submission" date="2022-03" db="EMBL/GenBank/DDBJ databases">
        <authorList>
            <person name="Lindestad O."/>
        </authorList>
    </citation>
    <scope>NUCLEOTIDE SEQUENCE</scope>
</reference>
<dbReference type="OrthoDB" id="7202371at2759"/>
<protein>
    <recommendedName>
        <fullName evidence="5">Adenosine deaminase</fullName>
        <ecNumber evidence="4">3.5.4.4</ecNumber>
    </recommendedName>
</protein>
<dbReference type="NCBIfam" id="TIGR01431">
    <property type="entry name" value="adm_rel"/>
    <property type="match status" value="1"/>
</dbReference>
<dbReference type="GO" id="GO:0004000">
    <property type="term" value="F:adenosine deaminase activity"/>
    <property type="evidence" value="ECO:0007669"/>
    <property type="project" value="InterPro"/>
</dbReference>
<dbReference type="InterPro" id="IPR032466">
    <property type="entry name" value="Metal_Hydrolase"/>
</dbReference>
<dbReference type="InterPro" id="IPR006331">
    <property type="entry name" value="ADGF"/>
</dbReference>
<keyword evidence="9" id="KW-0378">Hydrolase</keyword>
<comment type="subcellular location">
    <subcellularLocation>
        <location evidence="2">Secreted</location>
    </subcellularLocation>
</comment>
<evidence type="ECO:0000259" key="13">
    <source>
        <dbReference type="Pfam" id="PF08451"/>
    </source>
</evidence>
<dbReference type="FunFam" id="3.20.20.140:FF:000017">
    <property type="entry name" value="Adenosine deaminase 2"/>
    <property type="match status" value="1"/>
</dbReference>
<sequence length="499" mass="57117">MRSILPYLLILAACNASIDDYKAQRAKIVRDEALLSVGGNSTLTDKESDVNNCLMQRKFREVDYGFNNPQSYEFSRHFFSYKNSIRHSKVYQIIKELPKGAALHIHDMGIAGPDYVLNLTYTDSLYMCYDKDDVLFKFSDKTPSISCTNKWNLISDVRRSSNNTAAFDAKLRKYFTMYVDNPDVVYPSIKESWGTFMKYFGRVNPIITYRPIWEQYCYEVLRKFREDNVMYVEFRSILPSLYELDGTVYNPLITAKSYKKTFDKFKKDYPDFIGAKLIYAPARGINRDKLDEYLRLARAIKADMPEVFAGFDLVGQEDLGNPLIDFIPQLLAASKDLDYFFHAGETDWYGTTTDENLIDAILLGAKRLGHAYALPKHPLLMKEVIEKGIGVEVNVISNNVLSLVKDVRNHPLSSFLANGMPVVLSSDDPGIWEADPLSDDFYVAFVGVASRLADLRLLKQLAFNSIKYSALKGSAKMNAIHKFTQRWDTFIDNFNCSKY</sequence>
<dbReference type="GO" id="GO:0046103">
    <property type="term" value="P:inosine biosynthetic process"/>
    <property type="evidence" value="ECO:0007669"/>
    <property type="project" value="TreeGrafter"/>
</dbReference>
<name>A0A8S4RKG0_9NEOP</name>
<dbReference type="Proteomes" id="UP000838756">
    <property type="component" value="Unassembled WGS sequence"/>
</dbReference>
<comment type="similarity">
    <text evidence="3">Belongs to the metallo-dependent hydrolases superfamily. Adenosine and AMP deaminases family. ADGF subfamily.</text>
</comment>
<evidence type="ECO:0000256" key="3">
    <source>
        <dbReference type="ARBA" id="ARBA00006083"/>
    </source>
</evidence>
<proteinExistence type="inferred from homology"/>
<feature type="signal peptide" evidence="11">
    <location>
        <begin position="1"/>
        <end position="16"/>
    </location>
</feature>
<feature type="domain" description="Adenosine deaminase" evidence="12">
    <location>
        <begin position="190"/>
        <end position="478"/>
    </location>
</feature>
<dbReference type="AlphaFoldDB" id="A0A8S4RKG0"/>
<evidence type="ECO:0000313" key="15">
    <source>
        <dbReference type="Proteomes" id="UP000838756"/>
    </source>
</evidence>
<dbReference type="InterPro" id="IPR013659">
    <property type="entry name" value="A_deaminase_N"/>
</dbReference>
<dbReference type="GO" id="GO:0005615">
    <property type="term" value="C:extracellular space"/>
    <property type="evidence" value="ECO:0007669"/>
    <property type="project" value="InterPro"/>
</dbReference>
<evidence type="ECO:0000313" key="14">
    <source>
        <dbReference type="EMBL" id="CAH2238457.1"/>
    </source>
</evidence>
<comment type="caution">
    <text evidence="14">The sequence shown here is derived from an EMBL/GenBank/DDBJ whole genome shotgun (WGS) entry which is preliminary data.</text>
</comment>
<dbReference type="InterPro" id="IPR006330">
    <property type="entry name" value="Ado/ade_deaminase"/>
</dbReference>
<evidence type="ECO:0000256" key="8">
    <source>
        <dbReference type="ARBA" id="ARBA00022729"/>
    </source>
</evidence>
<dbReference type="EC" id="3.5.4.4" evidence="4"/>
<evidence type="ECO:0000256" key="10">
    <source>
        <dbReference type="ARBA" id="ARBA00047764"/>
    </source>
</evidence>
<evidence type="ECO:0000259" key="12">
    <source>
        <dbReference type="Pfam" id="PF00962"/>
    </source>
</evidence>
<evidence type="ECO:0000256" key="4">
    <source>
        <dbReference type="ARBA" id="ARBA00012784"/>
    </source>
</evidence>
<dbReference type="Pfam" id="PF00962">
    <property type="entry name" value="A_deaminase"/>
    <property type="match status" value="1"/>
</dbReference>
<accession>A0A8S4RKG0</accession>
<dbReference type="GO" id="GO:0006154">
    <property type="term" value="P:adenosine catabolic process"/>
    <property type="evidence" value="ECO:0007669"/>
    <property type="project" value="InterPro"/>
</dbReference>
<evidence type="ECO:0000256" key="9">
    <source>
        <dbReference type="ARBA" id="ARBA00022801"/>
    </source>
</evidence>
<keyword evidence="6" id="KW-0964">Secreted</keyword>
<dbReference type="InterPro" id="IPR001365">
    <property type="entry name" value="A_deaminase_dom"/>
</dbReference>
<feature type="chain" id="PRO_5035846675" description="Adenosine deaminase" evidence="11">
    <location>
        <begin position="17"/>
        <end position="499"/>
    </location>
</feature>
<dbReference type="SUPFAM" id="SSF51556">
    <property type="entry name" value="Metallo-dependent hydrolases"/>
    <property type="match status" value="1"/>
</dbReference>
<comment type="cofactor">
    <cofactor evidence="1">
        <name>Zn(2+)</name>
        <dbReference type="ChEBI" id="CHEBI:29105"/>
    </cofactor>
</comment>
<dbReference type="PANTHER" id="PTHR11409:SF39">
    <property type="entry name" value="ADENOSINE DEAMINASE 2"/>
    <property type="match status" value="1"/>
</dbReference>
<evidence type="ECO:0000256" key="5">
    <source>
        <dbReference type="ARBA" id="ARBA00018099"/>
    </source>
</evidence>
<dbReference type="PANTHER" id="PTHR11409">
    <property type="entry name" value="ADENOSINE DEAMINASE"/>
    <property type="match status" value="1"/>
</dbReference>
<dbReference type="Gene3D" id="3.20.20.140">
    <property type="entry name" value="Metal-dependent hydrolases"/>
    <property type="match status" value="1"/>
</dbReference>
<organism evidence="14 15">
    <name type="scientific">Pararge aegeria aegeria</name>
    <dbReference type="NCBI Taxonomy" id="348720"/>
    <lineage>
        <taxon>Eukaryota</taxon>
        <taxon>Metazoa</taxon>
        <taxon>Ecdysozoa</taxon>
        <taxon>Arthropoda</taxon>
        <taxon>Hexapoda</taxon>
        <taxon>Insecta</taxon>
        <taxon>Pterygota</taxon>
        <taxon>Neoptera</taxon>
        <taxon>Endopterygota</taxon>
        <taxon>Lepidoptera</taxon>
        <taxon>Glossata</taxon>
        <taxon>Ditrysia</taxon>
        <taxon>Papilionoidea</taxon>
        <taxon>Nymphalidae</taxon>
        <taxon>Satyrinae</taxon>
        <taxon>Satyrini</taxon>
        <taxon>Parargina</taxon>
        <taxon>Pararge</taxon>
    </lineage>
</organism>
<gene>
    <name evidence="14" type="primary">jg13094</name>
    <name evidence="14" type="ORF">PAEG_LOCUS15543</name>
</gene>
<evidence type="ECO:0000256" key="2">
    <source>
        <dbReference type="ARBA" id="ARBA00004613"/>
    </source>
</evidence>
<dbReference type="GO" id="GO:0046872">
    <property type="term" value="F:metal ion binding"/>
    <property type="evidence" value="ECO:0007669"/>
    <property type="project" value="UniProtKB-KW"/>
</dbReference>
<keyword evidence="7" id="KW-0479">Metal-binding</keyword>